<accession>A0A5P1EY13</accession>
<dbReference type="Gramene" id="ONK70976">
    <property type="protein sequence ID" value="ONK70976"/>
    <property type="gene ID" value="A4U43_C04F3440"/>
</dbReference>
<evidence type="ECO:0000313" key="4">
    <source>
        <dbReference type="Proteomes" id="UP000243459"/>
    </source>
</evidence>
<evidence type="ECO:0000256" key="2">
    <source>
        <dbReference type="SAM" id="SignalP"/>
    </source>
</evidence>
<proteinExistence type="predicted"/>
<reference evidence="4" key="1">
    <citation type="journal article" date="2017" name="Nat. Commun.">
        <title>The asparagus genome sheds light on the origin and evolution of a young Y chromosome.</title>
        <authorList>
            <person name="Harkess A."/>
            <person name="Zhou J."/>
            <person name="Xu C."/>
            <person name="Bowers J.E."/>
            <person name="Van der Hulst R."/>
            <person name="Ayyampalayam S."/>
            <person name="Mercati F."/>
            <person name="Riccardi P."/>
            <person name="McKain M.R."/>
            <person name="Kakrana A."/>
            <person name="Tang H."/>
            <person name="Ray J."/>
            <person name="Groenendijk J."/>
            <person name="Arikit S."/>
            <person name="Mathioni S.M."/>
            <person name="Nakano M."/>
            <person name="Shan H."/>
            <person name="Telgmann-Rauber A."/>
            <person name="Kanno A."/>
            <person name="Yue Z."/>
            <person name="Chen H."/>
            <person name="Li W."/>
            <person name="Chen Y."/>
            <person name="Xu X."/>
            <person name="Zhang Y."/>
            <person name="Luo S."/>
            <person name="Chen H."/>
            <person name="Gao J."/>
            <person name="Mao Z."/>
            <person name="Pires J.C."/>
            <person name="Luo M."/>
            <person name="Kudrna D."/>
            <person name="Wing R.A."/>
            <person name="Meyers B.C."/>
            <person name="Yi K."/>
            <person name="Kong H."/>
            <person name="Lavrijsen P."/>
            <person name="Sunseri F."/>
            <person name="Falavigna A."/>
            <person name="Ye Y."/>
            <person name="Leebens-Mack J.H."/>
            <person name="Chen G."/>
        </authorList>
    </citation>
    <scope>NUCLEOTIDE SEQUENCE [LARGE SCALE GENOMIC DNA]</scope>
    <source>
        <strain evidence="4">cv. DH0086</strain>
    </source>
</reference>
<keyword evidence="4" id="KW-1185">Reference proteome</keyword>
<protein>
    <submittedName>
        <fullName evidence="3">Uncharacterized protein</fullName>
    </submittedName>
</protein>
<feature type="compositionally biased region" description="Basic and acidic residues" evidence="1">
    <location>
        <begin position="68"/>
        <end position="80"/>
    </location>
</feature>
<organism evidence="3 4">
    <name type="scientific">Asparagus officinalis</name>
    <name type="common">Garden asparagus</name>
    <dbReference type="NCBI Taxonomy" id="4686"/>
    <lineage>
        <taxon>Eukaryota</taxon>
        <taxon>Viridiplantae</taxon>
        <taxon>Streptophyta</taxon>
        <taxon>Embryophyta</taxon>
        <taxon>Tracheophyta</taxon>
        <taxon>Spermatophyta</taxon>
        <taxon>Magnoliopsida</taxon>
        <taxon>Liliopsida</taxon>
        <taxon>Asparagales</taxon>
        <taxon>Asparagaceae</taxon>
        <taxon>Asparagoideae</taxon>
        <taxon>Asparagus</taxon>
    </lineage>
</organism>
<feature type="region of interest" description="Disordered" evidence="1">
    <location>
        <begin position="28"/>
        <end position="81"/>
    </location>
</feature>
<keyword evidence="2" id="KW-0732">Signal</keyword>
<feature type="signal peptide" evidence="2">
    <location>
        <begin position="1"/>
        <end position="22"/>
    </location>
</feature>
<gene>
    <name evidence="3" type="ORF">A4U43_C04F3440</name>
</gene>
<dbReference type="AlphaFoldDB" id="A0A5P1EY13"/>
<feature type="chain" id="PRO_5024326406" evidence="2">
    <location>
        <begin position="23"/>
        <end position="108"/>
    </location>
</feature>
<dbReference type="Proteomes" id="UP000243459">
    <property type="component" value="Chromosome 4"/>
</dbReference>
<sequence length="108" mass="11606">MDRAMLAFAFSLAFFLLQGAESTTFTSKTNCPTQSGQPHWRAHPLHSYPSGIRAPSGAPRLPRRHRWHADSGPDRLRADPPEVLLPDGDCVRAAGVINGAGGKPPPPS</sequence>
<name>A0A5P1EY13_ASPOF</name>
<evidence type="ECO:0000256" key="1">
    <source>
        <dbReference type="SAM" id="MobiDB-lite"/>
    </source>
</evidence>
<feature type="compositionally biased region" description="Polar residues" evidence="1">
    <location>
        <begin position="28"/>
        <end position="37"/>
    </location>
</feature>
<evidence type="ECO:0000313" key="3">
    <source>
        <dbReference type="EMBL" id="ONK70976.1"/>
    </source>
</evidence>
<dbReference type="EMBL" id="CM007384">
    <property type="protein sequence ID" value="ONK70976.1"/>
    <property type="molecule type" value="Genomic_DNA"/>
</dbReference>